<dbReference type="InterPro" id="IPR025722">
    <property type="entry name" value="TetR"/>
</dbReference>
<dbReference type="OrthoDB" id="5816932at2"/>
<protein>
    <submittedName>
        <fullName evidence="2">TetR family transcriptional regulator</fullName>
    </submittedName>
</protein>
<dbReference type="PROSITE" id="PS50977">
    <property type="entry name" value="HTH_TETR_2"/>
    <property type="match status" value="1"/>
</dbReference>
<keyword evidence="1" id="KW-0238">DNA-binding</keyword>
<dbReference type="SUPFAM" id="SSF46689">
    <property type="entry name" value="Homeodomain-like"/>
    <property type="match status" value="1"/>
</dbReference>
<dbReference type="PANTHER" id="PTHR30055">
    <property type="entry name" value="HTH-TYPE TRANSCRIPTIONAL REGULATOR RUTR"/>
    <property type="match status" value="1"/>
</dbReference>
<proteinExistence type="predicted"/>
<gene>
    <name evidence="2" type="ORF">AWM79_17445</name>
</gene>
<dbReference type="RefSeq" id="WP_017132771.1">
    <property type="nucleotide sequence ID" value="NZ_CP014135.1"/>
</dbReference>
<dbReference type="PRINTS" id="PR00455">
    <property type="entry name" value="HTHTETR"/>
</dbReference>
<dbReference type="Proteomes" id="UP000063229">
    <property type="component" value="Chromosome"/>
</dbReference>
<dbReference type="GO" id="GO:0000976">
    <property type="term" value="F:transcription cis-regulatory region binding"/>
    <property type="evidence" value="ECO:0007669"/>
    <property type="project" value="TreeGrafter"/>
</dbReference>
<dbReference type="KEGG" id="pagb:AWM79_17445"/>
<sequence length="206" mass="23791">MKTRDRILECALQLFNQKGEPNVSTMEIANEMGISPGNLYYHFHGKEPLVLGLFERFQQELTPLLDPPADVELAPEDYWFFLHLIVERLAHYRFLFQDLSNLAGRLPRLAKGIRNLLNALKRTLASLLARLKAQGFLVSETQALGQLVEQITLTLLFSLDYQRILGREGEVRWVVYSIMMLTAPHLQPPARQVTEQMALRYLEDRQ</sequence>
<dbReference type="Pfam" id="PF13972">
    <property type="entry name" value="TetR"/>
    <property type="match status" value="1"/>
</dbReference>
<evidence type="ECO:0000313" key="2">
    <source>
        <dbReference type="EMBL" id="AMB86986.1"/>
    </source>
</evidence>
<evidence type="ECO:0000256" key="1">
    <source>
        <dbReference type="ARBA" id="ARBA00023125"/>
    </source>
</evidence>
<dbReference type="PANTHER" id="PTHR30055:SF223">
    <property type="entry name" value="HTH-TYPE TRANSCRIPTIONAL REGULATOR UIDR"/>
    <property type="match status" value="1"/>
</dbReference>
<dbReference type="Gene3D" id="1.10.357.10">
    <property type="entry name" value="Tetracycline Repressor, domain 2"/>
    <property type="match status" value="1"/>
</dbReference>
<evidence type="ECO:0000313" key="3">
    <source>
        <dbReference type="Proteomes" id="UP000063229"/>
    </source>
</evidence>
<reference evidence="2 3" key="1">
    <citation type="submission" date="2016-01" db="EMBL/GenBank/DDBJ databases">
        <authorList>
            <person name="McClelland M."/>
            <person name="Jain A."/>
            <person name="Saraogi P."/>
            <person name="Mendelson R."/>
            <person name="Westerman R."/>
            <person name="SanMiguel P."/>
            <person name="Csonka L."/>
        </authorList>
    </citation>
    <scope>NUCLEOTIDE SEQUENCE [LARGE SCALE GENOMIC DNA]</scope>
    <source>
        <strain evidence="2 3">NCPPB 2472</strain>
    </source>
</reference>
<dbReference type="EMBL" id="CP014135">
    <property type="protein sequence ID" value="AMB86986.1"/>
    <property type="molecule type" value="Genomic_DNA"/>
</dbReference>
<organism evidence="2 3">
    <name type="scientific">Pseudomonas agarici</name>
    <dbReference type="NCBI Taxonomy" id="46677"/>
    <lineage>
        <taxon>Bacteria</taxon>
        <taxon>Pseudomonadati</taxon>
        <taxon>Pseudomonadota</taxon>
        <taxon>Gammaproteobacteria</taxon>
        <taxon>Pseudomonadales</taxon>
        <taxon>Pseudomonadaceae</taxon>
        <taxon>Pseudomonas</taxon>
    </lineage>
</organism>
<keyword evidence="3" id="KW-1185">Reference proteome</keyword>
<dbReference type="Pfam" id="PF00440">
    <property type="entry name" value="TetR_N"/>
    <property type="match status" value="1"/>
</dbReference>
<name>A0A0X1T4F1_PSEAA</name>
<dbReference type="InterPro" id="IPR001647">
    <property type="entry name" value="HTH_TetR"/>
</dbReference>
<dbReference type="InterPro" id="IPR009057">
    <property type="entry name" value="Homeodomain-like_sf"/>
</dbReference>
<dbReference type="AlphaFoldDB" id="A0A0X1T4F1"/>
<accession>A0A0X1T4F1</accession>
<dbReference type="STRING" id="46677.AWM79_17445"/>
<dbReference type="InterPro" id="IPR050109">
    <property type="entry name" value="HTH-type_TetR-like_transc_reg"/>
</dbReference>
<dbReference type="GO" id="GO:0003700">
    <property type="term" value="F:DNA-binding transcription factor activity"/>
    <property type="evidence" value="ECO:0007669"/>
    <property type="project" value="TreeGrafter"/>
</dbReference>